<protein>
    <submittedName>
        <fullName evidence="1">Uncharacterized protein</fullName>
    </submittedName>
</protein>
<reference evidence="1" key="1">
    <citation type="submission" date="2014-11" db="EMBL/GenBank/DDBJ databases">
        <authorList>
            <person name="Amaro Gonzalez C."/>
        </authorList>
    </citation>
    <scope>NUCLEOTIDE SEQUENCE</scope>
</reference>
<dbReference type="EMBL" id="GBXM01043970">
    <property type="protein sequence ID" value="JAH64607.1"/>
    <property type="molecule type" value="Transcribed_RNA"/>
</dbReference>
<organism evidence="1">
    <name type="scientific">Anguilla anguilla</name>
    <name type="common">European freshwater eel</name>
    <name type="synonym">Muraena anguilla</name>
    <dbReference type="NCBI Taxonomy" id="7936"/>
    <lineage>
        <taxon>Eukaryota</taxon>
        <taxon>Metazoa</taxon>
        <taxon>Chordata</taxon>
        <taxon>Craniata</taxon>
        <taxon>Vertebrata</taxon>
        <taxon>Euteleostomi</taxon>
        <taxon>Actinopterygii</taxon>
        <taxon>Neopterygii</taxon>
        <taxon>Teleostei</taxon>
        <taxon>Anguilliformes</taxon>
        <taxon>Anguillidae</taxon>
        <taxon>Anguilla</taxon>
    </lineage>
</organism>
<proteinExistence type="predicted"/>
<sequence length="38" mass="4243">MKLPMIRATAAAPRGRQRFADCVRTIRCPCLHVLTVCS</sequence>
<accession>A0A0E9UFU1</accession>
<evidence type="ECO:0000313" key="1">
    <source>
        <dbReference type="EMBL" id="JAH64607.1"/>
    </source>
</evidence>
<name>A0A0E9UFU1_ANGAN</name>
<dbReference type="AlphaFoldDB" id="A0A0E9UFU1"/>
<reference evidence="1" key="2">
    <citation type="journal article" date="2015" name="Fish Shellfish Immunol.">
        <title>Early steps in the European eel (Anguilla anguilla)-Vibrio vulnificus interaction in the gills: Role of the RtxA13 toxin.</title>
        <authorList>
            <person name="Callol A."/>
            <person name="Pajuelo D."/>
            <person name="Ebbesson L."/>
            <person name="Teles M."/>
            <person name="MacKenzie S."/>
            <person name="Amaro C."/>
        </authorList>
    </citation>
    <scope>NUCLEOTIDE SEQUENCE</scope>
</reference>